<keyword evidence="4" id="KW-0175">Coiled coil</keyword>
<dbReference type="EMBL" id="BMJT01000005">
    <property type="protein sequence ID" value="GGG23988.1"/>
    <property type="molecule type" value="Genomic_DNA"/>
</dbReference>
<feature type="domain" description="Rad50/SbcC-type AAA" evidence="5">
    <location>
        <begin position="7"/>
        <end position="287"/>
    </location>
</feature>
<proteinExistence type="inferred from homology"/>
<dbReference type="PANTHER" id="PTHR32114:SF2">
    <property type="entry name" value="ABC TRANSPORTER ABCH.3"/>
    <property type="match status" value="1"/>
</dbReference>
<protein>
    <recommendedName>
        <fullName evidence="3">Nuclease SbcCD subunit C</fullName>
    </recommendedName>
</protein>
<comment type="subunit">
    <text evidence="2">Heterodimer of SbcC and SbcD.</text>
</comment>
<comment type="similarity">
    <text evidence="1">Belongs to the SMC family. SbcC subfamily.</text>
</comment>
<evidence type="ECO:0000313" key="7">
    <source>
        <dbReference type="Proteomes" id="UP000616608"/>
    </source>
</evidence>
<sequence>MYIKNIALVNIGAYEGYNTFSFETSPNQNVLLISGENGAGKTTLLHAIKLGLFGAYSFGYKTDNKDYLKKIEQILHRKAQLDDANCYSITIQFTLTEQYKEHHYELHREWKKSTDTIVEQVSLKENDVYVNEAQFDLFQSKLKEIMPPQLLDCCFIDGEEITQIITHNQLPHYIERLTKTVFHLDLFETLESDLSAYIKQQDQQPKKDISEQELIQITQVEQQLRTQLATTKAGLLHTTQTLEYITEAYHNMKATFEKHGGLHKQQREAIIQQITTIDMQRKQRAEEIKNFVAESLPFFLMTNLVNDTYHQLQKEQDTLLAKQVEDKFSDEAMLTLLTALNLPPSQEQGITLKAKLLQLIQPNDEVTIIQNYTWTEVAKVEHIHTLIQKPLPEHYANLFKQNQVELTRLQHLKDQLNTHDQTNEFSELIEQMDDYNTQMLTLQQQMATQETSLDELQNTLNDVLHKKTKITAQLHQTHKATGSLAEAQKVITVSQLYREAQVKKHIQVIQQQAIQNITLLFRKTDYITSLTINPETFDITLRDAKQQVLDKEMLSAGEKQMLLLAIIWAIFSCSGRQVPFVFDTLLSRLDQTHKTILLQNFIPYMGTQTILLTTDSEMNESYYALLQPHIAQHYTLHFTVAEQRTTITTKQQIDTNNEVLT</sequence>
<name>A0A917G696_9BACI</name>
<gene>
    <name evidence="6" type="ORF">GCM10007425_18070</name>
</gene>
<dbReference type="InterPro" id="IPR038729">
    <property type="entry name" value="Rad50/SbcC_AAA"/>
</dbReference>
<dbReference type="Gene3D" id="3.40.50.300">
    <property type="entry name" value="P-loop containing nucleotide triphosphate hydrolases"/>
    <property type="match status" value="2"/>
</dbReference>
<keyword evidence="7" id="KW-1185">Reference proteome</keyword>
<evidence type="ECO:0000313" key="6">
    <source>
        <dbReference type="EMBL" id="GGG23988.1"/>
    </source>
</evidence>
<dbReference type="Pfam" id="PF13476">
    <property type="entry name" value="AAA_23"/>
    <property type="match status" value="1"/>
</dbReference>
<feature type="coiled-coil region" evidence="4">
    <location>
        <begin position="425"/>
        <end position="473"/>
    </location>
</feature>
<reference evidence="6" key="2">
    <citation type="submission" date="2020-09" db="EMBL/GenBank/DDBJ databases">
        <authorList>
            <person name="Sun Q."/>
            <person name="Zhou Y."/>
        </authorList>
    </citation>
    <scope>NUCLEOTIDE SEQUENCE</scope>
    <source>
        <strain evidence="6">CGMCC 1.15760</strain>
    </source>
</reference>
<dbReference type="NCBIfam" id="TIGR03185">
    <property type="entry name" value="DNA_S_dndD"/>
    <property type="match status" value="1"/>
</dbReference>
<dbReference type="InterPro" id="IPR017599">
    <property type="entry name" value="DNA_S_DndD"/>
</dbReference>
<dbReference type="Proteomes" id="UP000616608">
    <property type="component" value="Unassembled WGS sequence"/>
</dbReference>
<evidence type="ECO:0000256" key="1">
    <source>
        <dbReference type="ARBA" id="ARBA00006930"/>
    </source>
</evidence>
<dbReference type="SUPFAM" id="SSF52540">
    <property type="entry name" value="P-loop containing nucleoside triphosphate hydrolases"/>
    <property type="match status" value="1"/>
</dbReference>
<organism evidence="6 7">
    <name type="scientific">Lysinibacillus alkalisoli</name>
    <dbReference type="NCBI Taxonomy" id="1911548"/>
    <lineage>
        <taxon>Bacteria</taxon>
        <taxon>Bacillati</taxon>
        <taxon>Bacillota</taxon>
        <taxon>Bacilli</taxon>
        <taxon>Bacillales</taxon>
        <taxon>Bacillaceae</taxon>
        <taxon>Lysinibacillus</taxon>
    </lineage>
</organism>
<evidence type="ECO:0000256" key="2">
    <source>
        <dbReference type="ARBA" id="ARBA00011322"/>
    </source>
</evidence>
<dbReference type="InterPro" id="IPR027417">
    <property type="entry name" value="P-loop_NTPase"/>
</dbReference>
<dbReference type="RefSeq" id="WP_188614722.1">
    <property type="nucleotide sequence ID" value="NZ_BMJT01000005.1"/>
</dbReference>
<evidence type="ECO:0000256" key="3">
    <source>
        <dbReference type="ARBA" id="ARBA00013368"/>
    </source>
</evidence>
<evidence type="ECO:0000259" key="5">
    <source>
        <dbReference type="Pfam" id="PF13476"/>
    </source>
</evidence>
<dbReference type="PANTHER" id="PTHR32114">
    <property type="entry name" value="ABC TRANSPORTER ABCH.3"/>
    <property type="match status" value="1"/>
</dbReference>
<accession>A0A917G696</accession>
<dbReference type="AlphaFoldDB" id="A0A917G696"/>
<reference evidence="6" key="1">
    <citation type="journal article" date="2014" name="Int. J. Syst. Evol. Microbiol.">
        <title>Complete genome sequence of Corynebacterium casei LMG S-19264T (=DSM 44701T), isolated from a smear-ripened cheese.</title>
        <authorList>
            <consortium name="US DOE Joint Genome Institute (JGI-PGF)"/>
            <person name="Walter F."/>
            <person name="Albersmeier A."/>
            <person name="Kalinowski J."/>
            <person name="Ruckert C."/>
        </authorList>
    </citation>
    <scope>NUCLEOTIDE SEQUENCE</scope>
    <source>
        <strain evidence="6">CGMCC 1.15760</strain>
    </source>
</reference>
<evidence type="ECO:0000256" key="4">
    <source>
        <dbReference type="SAM" id="Coils"/>
    </source>
</evidence>
<comment type="caution">
    <text evidence="6">The sequence shown here is derived from an EMBL/GenBank/DDBJ whole genome shotgun (WGS) entry which is preliminary data.</text>
</comment>